<sequence>MNPSPEDLTSLEDRNLELGHTIVHPWYAELNPNDKASQDSVSILLRENSLIKVKQYLDDLAKAFEKLPITMNATLCNRGWSYFTDVKSNDPHALIMFWPIHDTLNGELVRLVFFHKYLKWAVTEHLISEAIIHTQARAAGEEILNPRPLELEMPLAHPDIRLLFPGKLPSAPAGGYPLVTAGIHGYPPSKLAARQPAGRVSFQLARYMYLVDRKGLRLSFQPLSMYLASLKETLLASGILWDTRIPARPSAPAGRYGLALAGIRQQIAGICNG</sequence>
<accession>A0A5B0PBA6</accession>
<dbReference type="Proteomes" id="UP000324748">
    <property type="component" value="Unassembled WGS sequence"/>
</dbReference>
<comment type="caution">
    <text evidence="1">The sequence shown here is derived from an EMBL/GenBank/DDBJ whole genome shotgun (WGS) entry which is preliminary data.</text>
</comment>
<dbReference type="AlphaFoldDB" id="A0A5B0PBA6"/>
<gene>
    <name evidence="1" type="ORF">PGT21_023164</name>
</gene>
<protein>
    <submittedName>
        <fullName evidence="1">Uncharacterized protein</fullName>
    </submittedName>
</protein>
<evidence type="ECO:0000313" key="1">
    <source>
        <dbReference type="EMBL" id="KAA1097890.1"/>
    </source>
</evidence>
<reference evidence="1 2" key="1">
    <citation type="submission" date="2019-05" db="EMBL/GenBank/DDBJ databases">
        <title>Emergence of the Ug99 lineage of the wheat stem rust pathogen through somatic hybridization.</title>
        <authorList>
            <person name="Li F."/>
            <person name="Upadhyaya N.M."/>
            <person name="Sperschneider J."/>
            <person name="Matny O."/>
            <person name="Nguyen-Phuc H."/>
            <person name="Mago R."/>
            <person name="Raley C."/>
            <person name="Miller M.E."/>
            <person name="Silverstein K.A.T."/>
            <person name="Henningsen E."/>
            <person name="Hirsch C.D."/>
            <person name="Visser B."/>
            <person name="Pretorius Z.A."/>
            <person name="Steffenson B.J."/>
            <person name="Schwessinger B."/>
            <person name="Dodds P.N."/>
            <person name="Figueroa M."/>
        </authorList>
    </citation>
    <scope>NUCLEOTIDE SEQUENCE [LARGE SCALE GENOMIC DNA]</scope>
    <source>
        <strain evidence="1">21-0</strain>
    </source>
</reference>
<evidence type="ECO:0000313" key="2">
    <source>
        <dbReference type="Proteomes" id="UP000324748"/>
    </source>
</evidence>
<keyword evidence="2" id="KW-1185">Reference proteome</keyword>
<dbReference type="EMBL" id="VSWC01000066">
    <property type="protein sequence ID" value="KAA1097890.1"/>
    <property type="molecule type" value="Genomic_DNA"/>
</dbReference>
<name>A0A5B0PBA6_PUCGR</name>
<organism evidence="1 2">
    <name type="scientific">Puccinia graminis f. sp. tritici</name>
    <dbReference type="NCBI Taxonomy" id="56615"/>
    <lineage>
        <taxon>Eukaryota</taxon>
        <taxon>Fungi</taxon>
        <taxon>Dikarya</taxon>
        <taxon>Basidiomycota</taxon>
        <taxon>Pucciniomycotina</taxon>
        <taxon>Pucciniomycetes</taxon>
        <taxon>Pucciniales</taxon>
        <taxon>Pucciniaceae</taxon>
        <taxon>Puccinia</taxon>
    </lineage>
</organism>
<proteinExistence type="predicted"/>